<accession>A0A7J6B4I8</accession>
<name>A0A7J6B4I8_AMEME</name>
<evidence type="ECO:0000313" key="1">
    <source>
        <dbReference type="EMBL" id="KAF4088648.1"/>
    </source>
</evidence>
<dbReference type="Proteomes" id="UP000593565">
    <property type="component" value="Unassembled WGS sequence"/>
</dbReference>
<sequence>MNSGVTYNIFRTGSDESQWREREDEKEEDRVRRDVDAAVCVFLTGHQLLHLGLLHLLTWNEDKNKQMIRERERVREKEEREREREHSGCFIFLSVSQQLKHDLDVQVMRGQTFSLGLSEHVHDLCVGGVLAQGPDDVSALGEGDLHLVVWRSVKKLERIFEI</sequence>
<evidence type="ECO:0000313" key="2">
    <source>
        <dbReference type="Proteomes" id="UP000593565"/>
    </source>
</evidence>
<comment type="caution">
    <text evidence="1">The sequence shown here is derived from an EMBL/GenBank/DDBJ whole genome shotgun (WGS) entry which is preliminary data.</text>
</comment>
<dbReference type="AlphaFoldDB" id="A0A7J6B4I8"/>
<reference evidence="1 2" key="1">
    <citation type="submission" date="2020-02" db="EMBL/GenBank/DDBJ databases">
        <title>A chromosome-scale genome assembly of the black bullhead catfish (Ameiurus melas).</title>
        <authorList>
            <person name="Wen M."/>
            <person name="Zham M."/>
            <person name="Cabau C."/>
            <person name="Klopp C."/>
            <person name="Donnadieu C."/>
            <person name="Roques C."/>
            <person name="Bouchez O."/>
            <person name="Lampietro C."/>
            <person name="Jouanno E."/>
            <person name="Herpin A."/>
            <person name="Louis A."/>
            <person name="Berthelot C."/>
            <person name="Parey E."/>
            <person name="Roest-Crollius H."/>
            <person name="Braasch I."/>
            <person name="Postlethwait J."/>
            <person name="Robinson-Rechavi M."/>
            <person name="Echchiki A."/>
            <person name="Begum T."/>
            <person name="Montfort J."/>
            <person name="Schartl M."/>
            <person name="Bobe J."/>
            <person name="Guiguen Y."/>
        </authorList>
    </citation>
    <scope>NUCLEOTIDE SEQUENCE [LARGE SCALE GENOMIC DNA]</scope>
    <source>
        <strain evidence="1">M_S1</strain>
        <tissue evidence="1">Blood</tissue>
    </source>
</reference>
<gene>
    <name evidence="1" type="ORF">AMELA_G00057090</name>
</gene>
<organism evidence="1 2">
    <name type="scientific">Ameiurus melas</name>
    <name type="common">Black bullhead</name>
    <name type="synonym">Silurus melas</name>
    <dbReference type="NCBI Taxonomy" id="219545"/>
    <lineage>
        <taxon>Eukaryota</taxon>
        <taxon>Metazoa</taxon>
        <taxon>Chordata</taxon>
        <taxon>Craniata</taxon>
        <taxon>Vertebrata</taxon>
        <taxon>Euteleostomi</taxon>
        <taxon>Actinopterygii</taxon>
        <taxon>Neopterygii</taxon>
        <taxon>Teleostei</taxon>
        <taxon>Ostariophysi</taxon>
        <taxon>Siluriformes</taxon>
        <taxon>Ictaluridae</taxon>
        <taxon>Ameiurus</taxon>
    </lineage>
</organism>
<keyword evidence="2" id="KW-1185">Reference proteome</keyword>
<protein>
    <submittedName>
        <fullName evidence="1">Uncharacterized protein</fullName>
    </submittedName>
</protein>
<proteinExistence type="predicted"/>
<dbReference type="EMBL" id="JAAGNN010000005">
    <property type="protein sequence ID" value="KAF4088648.1"/>
    <property type="molecule type" value="Genomic_DNA"/>
</dbReference>